<dbReference type="AlphaFoldDB" id="A0A6L9SCL1"/>
<keyword evidence="4" id="KW-1185">Reference proteome</keyword>
<feature type="region of interest" description="Disordered" evidence="1">
    <location>
        <begin position="1"/>
        <end position="33"/>
    </location>
</feature>
<protein>
    <submittedName>
        <fullName evidence="3">DUF3618 domain-containing protein</fullName>
    </submittedName>
</protein>
<sequence length="110" mass="12149">MSTPDAVRTGPREPVTAPSETPEEPERRPKRSAREIEQAINERSERLARNIDELVGRMSPGRLARDSAGRIGSKMTTPEGGPRVEVLGAIAGAVLVGGLLVWRSRRRRRR</sequence>
<dbReference type="Pfam" id="PF12277">
    <property type="entry name" value="DUF3618"/>
    <property type="match status" value="1"/>
</dbReference>
<dbReference type="Proteomes" id="UP000475214">
    <property type="component" value="Unassembled WGS sequence"/>
</dbReference>
<keyword evidence="2" id="KW-0472">Membrane</keyword>
<evidence type="ECO:0000256" key="1">
    <source>
        <dbReference type="SAM" id="MobiDB-lite"/>
    </source>
</evidence>
<dbReference type="InterPro" id="IPR022062">
    <property type="entry name" value="DUF3618"/>
</dbReference>
<accession>A0A6L9SCL1</accession>
<dbReference type="RefSeq" id="WP_163741722.1">
    <property type="nucleotide sequence ID" value="NZ_JAAGOA010000017.1"/>
</dbReference>
<keyword evidence="2" id="KW-0812">Transmembrane</keyword>
<gene>
    <name evidence="3" type="ORF">G1H10_21825</name>
</gene>
<feature type="region of interest" description="Disordered" evidence="1">
    <location>
        <begin position="58"/>
        <end position="81"/>
    </location>
</feature>
<evidence type="ECO:0000313" key="3">
    <source>
        <dbReference type="EMBL" id="NEE02807.1"/>
    </source>
</evidence>
<feature type="compositionally biased region" description="Basic and acidic residues" evidence="1">
    <location>
        <begin position="24"/>
        <end position="33"/>
    </location>
</feature>
<proteinExistence type="predicted"/>
<evidence type="ECO:0000256" key="2">
    <source>
        <dbReference type="SAM" id="Phobius"/>
    </source>
</evidence>
<evidence type="ECO:0000313" key="4">
    <source>
        <dbReference type="Proteomes" id="UP000475214"/>
    </source>
</evidence>
<keyword evidence="2" id="KW-1133">Transmembrane helix</keyword>
<feature type="transmembrane region" description="Helical" evidence="2">
    <location>
        <begin position="84"/>
        <end position="102"/>
    </location>
</feature>
<name>A0A6L9SCL1_9ACTN</name>
<comment type="caution">
    <text evidence="3">The sequence shown here is derived from an EMBL/GenBank/DDBJ whole genome shotgun (WGS) entry which is preliminary data.</text>
</comment>
<reference evidence="3 4" key="1">
    <citation type="submission" date="2020-02" db="EMBL/GenBank/DDBJ databases">
        <authorList>
            <person name="Li X.-J."/>
            <person name="Han X.-M."/>
        </authorList>
    </citation>
    <scope>NUCLEOTIDE SEQUENCE [LARGE SCALE GENOMIC DNA]</scope>
    <source>
        <strain evidence="3 4">CCTCC AB 2017055</strain>
    </source>
</reference>
<dbReference type="EMBL" id="JAAGOA010000017">
    <property type="protein sequence ID" value="NEE02807.1"/>
    <property type="molecule type" value="Genomic_DNA"/>
</dbReference>
<organism evidence="3 4">
    <name type="scientific">Phytoactinopolyspora halotolerans</name>
    <dbReference type="NCBI Taxonomy" id="1981512"/>
    <lineage>
        <taxon>Bacteria</taxon>
        <taxon>Bacillati</taxon>
        <taxon>Actinomycetota</taxon>
        <taxon>Actinomycetes</taxon>
        <taxon>Jiangellales</taxon>
        <taxon>Jiangellaceae</taxon>
        <taxon>Phytoactinopolyspora</taxon>
    </lineage>
</organism>